<dbReference type="Pfam" id="PF00595">
    <property type="entry name" value="PDZ"/>
    <property type="match status" value="1"/>
</dbReference>
<dbReference type="Pfam" id="PF22697">
    <property type="entry name" value="SOS1_NGEF_PH"/>
    <property type="match status" value="1"/>
</dbReference>
<reference evidence="8" key="1">
    <citation type="submission" date="2025-08" db="UniProtKB">
        <authorList>
            <consortium name="RefSeq"/>
        </authorList>
    </citation>
    <scope>IDENTIFICATION</scope>
    <source>
        <tissue evidence="8">Sperm</tissue>
    </source>
</reference>
<feature type="compositionally biased region" description="Gly residues" evidence="2">
    <location>
        <begin position="809"/>
        <end position="819"/>
    </location>
</feature>
<feature type="compositionally biased region" description="Low complexity" evidence="2">
    <location>
        <begin position="1227"/>
        <end position="1246"/>
    </location>
</feature>
<feature type="region of interest" description="Disordered" evidence="2">
    <location>
        <begin position="1207"/>
        <end position="1256"/>
    </location>
</feature>
<accession>A0AAJ7X0H2</accession>
<feature type="domain" description="PDZ" evidence="5">
    <location>
        <begin position="713"/>
        <end position="772"/>
    </location>
</feature>
<dbReference type="SUPFAM" id="SSF48065">
    <property type="entry name" value="DBL homology domain (DH-domain)"/>
    <property type="match status" value="1"/>
</dbReference>
<dbReference type="InterPro" id="IPR001478">
    <property type="entry name" value="PDZ"/>
</dbReference>
<dbReference type="InterPro" id="IPR036388">
    <property type="entry name" value="WH-like_DNA-bd_sf"/>
</dbReference>
<keyword evidence="1" id="KW-0344">Guanine-nucleotide releasing factor</keyword>
<dbReference type="InterPro" id="IPR035899">
    <property type="entry name" value="DBL_dom_sf"/>
</dbReference>
<name>A0AAJ7X0H2_PETMA</name>
<dbReference type="PROSITE" id="PS00741">
    <property type="entry name" value="DH_1"/>
    <property type="match status" value="1"/>
</dbReference>
<dbReference type="Pfam" id="PF00610">
    <property type="entry name" value="DEP"/>
    <property type="match status" value="2"/>
</dbReference>
<evidence type="ECO:0000256" key="2">
    <source>
        <dbReference type="SAM" id="MobiDB-lite"/>
    </source>
</evidence>
<dbReference type="CDD" id="cd00160">
    <property type="entry name" value="RhoGEF"/>
    <property type="match status" value="1"/>
</dbReference>
<dbReference type="PANTHER" id="PTHR22829">
    <property type="entry name" value="DEP DOMAIN PROTEIN"/>
    <property type="match status" value="1"/>
</dbReference>
<organism evidence="7 8">
    <name type="scientific">Petromyzon marinus</name>
    <name type="common">Sea lamprey</name>
    <dbReference type="NCBI Taxonomy" id="7757"/>
    <lineage>
        <taxon>Eukaryota</taxon>
        <taxon>Metazoa</taxon>
        <taxon>Chordata</taxon>
        <taxon>Craniata</taxon>
        <taxon>Vertebrata</taxon>
        <taxon>Cyclostomata</taxon>
        <taxon>Hyperoartia</taxon>
        <taxon>Petromyzontiformes</taxon>
        <taxon>Petromyzontidae</taxon>
        <taxon>Petromyzon</taxon>
    </lineage>
</organism>
<dbReference type="InterPro" id="IPR036390">
    <property type="entry name" value="WH_DNA-bd_sf"/>
</dbReference>
<feature type="compositionally biased region" description="Basic and acidic residues" evidence="2">
    <location>
        <begin position="1297"/>
        <end position="1316"/>
    </location>
</feature>
<gene>
    <name evidence="8" type="primary">LOC116945250</name>
</gene>
<dbReference type="InterPro" id="IPR036034">
    <property type="entry name" value="PDZ_sf"/>
</dbReference>
<dbReference type="InterPro" id="IPR000219">
    <property type="entry name" value="DH_dom"/>
</dbReference>
<feature type="region of interest" description="Disordered" evidence="2">
    <location>
        <begin position="907"/>
        <end position="960"/>
    </location>
</feature>
<dbReference type="InterPro" id="IPR055251">
    <property type="entry name" value="SOS1_NGEF_PH"/>
</dbReference>
<feature type="compositionally biased region" description="Basic and acidic residues" evidence="2">
    <location>
        <begin position="931"/>
        <end position="943"/>
    </location>
</feature>
<dbReference type="Pfam" id="PF17820">
    <property type="entry name" value="PDZ_6"/>
    <property type="match status" value="1"/>
</dbReference>
<feature type="region of interest" description="Disordered" evidence="2">
    <location>
        <begin position="1015"/>
        <end position="1068"/>
    </location>
</feature>
<dbReference type="CDD" id="cd00136">
    <property type="entry name" value="PDZ_canonical"/>
    <property type="match status" value="1"/>
</dbReference>
<dbReference type="CDD" id="cd01224">
    <property type="entry name" value="PH_Collybistin_ASEF"/>
    <property type="match status" value="1"/>
</dbReference>
<sequence length="1917" mass="208520">MSSVTLPLLKEEEAGETQQSKDAGDRQKRLRVCVMSEILSTERDYVGALQFLVCAFLQRMRQCAAAKTDKHITDETIAVLFSNVEELLSVHRDFLSAIEKCLQPEPLPHHQLGGCFIHFKEKFRIYEEYCSNHEKALRLYLELNKIPSVRAFFVGCMLLGGRRDNDIPLQGYLLSPIQRICKYPLLLKELLKRTAPTHSDHGAVGEALCSMKAVCSAINETKRRMERLEALQEWQSSIEGWEGSSITDTCTEMLKQGSLLKISAGNIQERVFFLFDNLLVYCKRKSRVVSAKGRRKSSTPARRPSLISNSGADALYVFRGRINTEVMEVENMEDGTADFHSSGHTVSNGWKIHNTAKNKWFVCMAKSPEEKQEWLDAILLERECRKSECRRHHGMRLGMERDTWMLVSEKGEKLYHMMSMQAGLVRDRKKKFATVPKCFLGSEFVSWLKDVGEISKREEGINLGQALLENGIIHHVSDKHQFKDEPLFYRFRYDDGTFKPRNEMQDMISKGVRLYCRLHCLFSPIVKDKDYHLKTYKSVIMAYKLIDWLVSQGDCRTREEAVLLGVGLCNNGFMHHVLEKSEFKDDSLLFRFYADEDAEGLSGGMSRKLSRSVSLRVDFKVVENIIGKTLLIKPSKGGFGFEIEDKNNQAIVKSVERGSYAEMAGMRVGKKVYAVNGDPVFLRSFAEVEALLRESHHGRLHLRVLLATKPRETIKVSSCAEGLGFQIRGCGPSVVHAVGRGTAAAGAGLQPGQCIVKVNGSNVSKASHASVIAHVTAFRSQRQAPQEDVRWVYSSPAGLSDGETERRPGGGGGGGGGGVLMTPCRSDGEPCASPCGSSPARSSPCARRQLPLVPSLACSFNSGSCCPLDDTSFGTDLISELAESKLEEADAFESSLDGDFFRGLTWDLGGEAPARQPPRLPPPTPPPKAAAARDDAGEGERRGGPAASTSPPPVGEGEGVSLTVDNTQLEYGVAYEFERTAGMRCHVLEKMSEPRGMFLLAAQVLEMLSAEDERLAGETSVAPAPPGRPRDSATTNAAPSSSSSSTPSGETSVNRAGSDGRDGESSEAVCDGTAVAAAGEGAARLRDSTTQQLNKRIVAYKKFARTLRNKAWPTFKQAKPRTPSLHGSDFCPTNCHLNVLEVSYPRDSTVLGSSLGVRTERPKSRIDPDALAAASAHLSGEGGEQAVGKLSPMVYVQHCVGTMGAPWGHSPSGAGPSAGDGPGPGGAATTTTTTSSGSSSSSSRTPHGARDVGAPTRDAWTQLLAKIEGVMREIHRGSAQVQSFLAVLMESGESADAVERTRERGLSNGHGEREPRPSANGDAGGDAVARATASASCAEVPCNGDAGPGKAAVAAAEGAATCGGGGERRHPGGLEVAAGGNVDGGKGDAERPRKVSFEVLKEEQEDSGHDTATSNRDSYSDCPSHRNSVMSLTSYCGSQRCSSLLSDDVDSGEESPDTLSLAMDRHERLQGCLEHLFAQVETLTKVMGGAVACSAFEKTKHLTPELTFQAFQQEVELSVSVADMIQLQVQHDLATLSRNLHTIIHSVTRHASELKRQVTLALLDSTDIGQQTRRDTAFSQALVGAVCVFSEQLLSALTRTYNPGRDYESRGTEASRRWLQQTAGLGALVSFRSLLSPHLPDERSMLEDTVTALQDVERVSFVFRHVEKELPVANMPITYQVEGTRQSVRVAFCLEGSYFSMLPPRLQMGAAVRLHPVLFTQALERMDKLSPNEGPSSEDLQGHVNAASLEKVQRYYRSLRTFYLDMSKLPSDSSAKVAAVDKLLRPFSALDELIRLMEGLLAPWRSSTVEASISPSCSSGVGLLPIAAEVCDRLGACHVLICNSGVHRCTLQVTLEQVAWLTRCHGLPPRTMMQATDVMRKQGARVQNTGKNLGVRDRTPQSVPRLYKLCLPGSDTD</sequence>
<dbReference type="GO" id="GO:0005886">
    <property type="term" value="C:plasma membrane"/>
    <property type="evidence" value="ECO:0007669"/>
    <property type="project" value="TreeGrafter"/>
</dbReference>
<dbReference type="Gene3D" id="1.10.10.10">
    <property type="entry name" value="Winged helix-like DNA-binding domain superfamily/Winged helix DNA-binding domain"/>
    <property type="match status" value="2"/>
</dbReference>
<dbReference type="Gene3D" id="2.30.29.30">
    <property type="entry name" value="Pleckstrin-homology domain (PH domain)/Phosphotyrosine-binding domain (PTB)"/>
    <property type="match status" value="1"/>
</dbReference>
<dbReference type="KEGG" id="pmrn:116945250"/>
<dbReference type="InterPro" id="IPR000591">
    <property type="entry name" value="DEP_dom"/>
</dbReference>
<dbReference type="PROSITE" id="PS50186">
    <property type="entry name" value="DEP"/>
    <property type="match status" value="2"/>
</dbReference>
<evidence type="ECO:0000313" key="7">
    <source>
        <dbReference type="Proteomes" id="UP001318040"/>
    </source>
</evidence>
<dbReference type="InterPro" id="IPR041489">
    <property type="entry name" value="PDZ_6"/>
</dbReference>
<feature type="compositionally biased region" description="Gly residues" evidence="2">
    <location>
        <begin position="1216"/>
        <end position="1226"/>
    </location>
</feature>
<dbReference type="SMART" id="SM00049">
    <property type="entry name" value="DEP"/>
    <property type="match status" value="2"/>
</dbReference>
<dbReference type="PROSITE" id="PS50010">
    <property type="entry name" value="DH_2"/>
    <property type="match status" value="1"/>
</dbReference>
<feature type="region of interest" description="Disordered" evidence="2">
    <location>
        <begin position="1360"/>
        <end position="1423"/>
    </location>
</feature>
<feature type="domain" description="DEP" evidence="6">
    <location>
        <begin position="425"/>
        <end position="493"/>
    </location>
</feature>
<evidence type="ECO:0000259" key="6">
    <source>
        <dbReference type="PROSITE" id="PS50186"/>
    </source>
</evidence>
<dbReference type="FunFam" id="2.30.29.30:FF:000055">
    <property type="entry name" value="Phosphatidylinositol 3,4,5-trisphosphate-dependent Rac exchanger 1 protein-like"/>
    <property type="match status" value="1"/>
</dbReference>
<evidence type="ECO:0000313" key="8">
    <source>
        <dbReference type="RefSeq" id="XP_032815483.1"/>
    </source>
</evidence>
<feature type="domain" description="PDZ" evidence="5">
    <location>
        <begin position="628"/>
        <end position="695"/>
    </location>
</feature>
<dbReference type="GO" id="GO:0035556">
    <property type="term" value="P:intracellular signal transduction"/>
    <property type="evidence" value="ECO:0007669"/>
    <property type="project" value="InterPro"/>
</dbReference>
<feature type="compositionally biased region" description="Pro residues" evidence="2">
    <location>
        <begin position="915"/>
        <end position="928"/>
    </location>
</feature>
<dbReference type="GO" id="GO:0007186">
    <property type="term" value="P:G protein-coupled receptor signaling pathway"/>
    <property type="evidence" value="ECO:0007669"/>
    <property type="project" value="TreeGrafter"/>
</dbReference>
<feature type="region of interest" description="Disordered" evidence="2">
    <location>
        <begin position="795"/>
        <end position="821"/>
    </location>
</feature>
<keyword evidence="7" id="KW-1185">Reference proteome</keyword>
<dbReference type="SMART" id="SM00233">
    <property type="entry name" value="PH"/>
    <property type="match status" value="1"/>
</dbReference>
<evidence type="ECO:0000259" key="4">
    <source>
        <dbReference type="PROSITE" id="PS50010"/>
    </source>
</evidence>
<dbReference type="SMART" id="SM00228">
    <property type="entry name" value="PDZ"/>
    <property type="match status" value="2"/>
</dbReference>
<feature type="domain" description="DH" evidence="4">
    <location>
        <begin position="30"/>
        <end position="221"/>
    </location>
</feature>
<dbReference type="InterPro" id="IPR001331">
    <property type="entry name" value="GDS_CDC24_CS"/>
</dbReference>
<dbReference type="InterPro" id="IPR011993">
    <property type="entry name" value="PH-like_dom_sf"/>
</dbReference>
<dbReference type="GO" id="GO:0023051">
    <property type="term" value="P:regulation of signaling"/>
    <property type="evidence" value="ECO:0007669"/>
    <property type="project" value="TreeGrafter"/>
</dbReference>
<evidence type="ECO:0000259" key="5">
    <source>
        <dbReference type="PROSITE" id="PS50106"/>
    </source>
</evidence>
<proteinExistence type="predicted"/>
<feature type="domain" description="DEP" evidence="6">
    <location>
        <begin position="526"/>
        <end position="594"/>
    </location>
</feature>
<dbReference type="InterPro" id="IPR001849">
    <property type="entry name" value="PH_domain"/>
</dbReference>
<dbReference type="PROSITE" id="PS50003">
    <property type="entry name" value="PH_DOMAIN"/>
    <property type="match status" value="1"/>
</dbReference>
<evidence type="ECO:0000256" key="1">
    <source>
        <dbReference type="ARBA" id="ARBA00022658"/>
    </source>
</evidence>
<dbReference type="Proteomes" id="UP001318040">
    <property type="component" value="Chromosome 23"/>
</dbReference>
<dbReference type="FunFam" id="1.20.900.10:FF:000018">
    <property type="entry name" value="Phosphatidylinositol-3,4, 5-trisphosphate-dependent Rac exchange factor 2, putative"/>
    <property type="match status" value="1"/>
</dbReference>
<dbReference type="SUPFAM" id="SSF46785">
    <property type="entry name" value="Winged helix' DNA-binding domain"/>
    <property type="match status" value="2"/>
</dbReference>
<dbReference type="InterPro" id="IPR051832">
    <property type="entry name" value="mTOR-Rac_regulators"/>
</dbReference>
<dbReference type="Pfam" id="PF00621">
    <property type="entry name" value="RhoGEF"/>
    <property type="match status" value="1"/>
</dbReference>
<evidence type="ECO:0000259" key="3">
    <source>
        <dbReference type="PROSITE" id="PS50003"/>
    </source>
</evidence>
<dbReference type="SMART" id="SM00325">
    <property type="entry name" value="RhoGEF"/>
    <property type="match status" value="1"/>
</dbReference>
<dbReference type="GO" id="GO:0005096">
    <property type="term" value="F:GTPase activator activity"/>
    <property type="evidence" value="ECO:0007669"/>
    <property type="project" value="TreeGrafter"/>
</dbReference>
<dbReference type="Gene3D" id="2.30.42.10">
    <property type="match status" value="2"/>
</dbReference>
<feature type="region of interest" description="Disordered" evidence="2">
    <location>
        <begin position="1293"/>
        <end position="1327"/>
    </location>
</feature>
<dbReference type="CDD" id="cd04440">
    <property type="entry name" value="DEP_2_P-Rex"/>
    <property type="match status" value="1"/>
</dbReference>
<protein>
    <submittedName>
        <fullName evidence="8">Phosphatidylinositol 3,4,5-trisphosphate-dependent Rac exchanger 1 protein-like isoform X1</fullName>
    </submittedName>
</protein>
<feature type="compositionally biased region" description="Basic and acidic residues" evidence="2">
    <location>
        <begin position="1385"/>
        <end position="1409"/>
    </location>
</feature>
<dbReference type="SUPFAM" id="SSF50156">
    <property type="entry name" value="PDZ domain-like"/>
    <property type="match status" value="2"/>
</dbReference>
<dbReference type="Gene3D" id="1.20.900.10">
    <property type="entry name" value="Dbl homology (DH) domain"/>
    <property type="match status" value="1"/>
</dbReference>
<dbReference type="FunFam" id="2.30.42.10:FF:000085">
    <property type="entry name" value="Phosphatidylinositol-3,4,5-trisphosphate dependent Rac exchange factor 2"/>
    <property type="match status" value="1"/>
</dbReference>
<feature type="compositionally biased region" description="Low complexity" evidence="2">
    <location>
        <begin position="1032"/>
        <end position="1048"/>
    </location>
</feature>
<dbReference type="PANTHER" id="PTHR22829:SF30">
    <property type="entry name" value="PHOSPHATIDYLINOSITOL 3,4,5-TRISPHOSPHATE-DEPENDENT RAC EXCHANGER 2 PROTEIN-LIKE"/>
    <property type="match status" value="1"/>
</dbReference>
<dbReference type="RefSeq" id="XP_032815483.1">
    <property type="nucleotide sequence ID" value="XM_032959592.1"/>
</dbReference>
<feature type="domain" description="PH" evidence="3">
    <location>
        <begin position="252"/>
        <end position="383"/>
    </location>
</feature>
<feature type="compositionally biased region" description="Low complexity" evidence="2">
    <location>
        <begin position="1318"/>
        <end position="1327"/>
    </location>
</feature>
<dbReference type="GO" id="GO:0005085">
    <property type="term" value="F:guanyl-nucleotide exchange factor activity"/>
    <property type="evidence" value="ECO:0007669"/>
    <property type="project" value="UniProtKB-KW"/>
</dbReference>
<dbReference type="PROSITE" id="PS50106">
    <property type="entry name" value="PDZ"/>
    <property type="match status" value="2"/>
</dbReference>
<dbReference type="SUPFAM" id="SSF50729">
    <property type="entry name" value="PH domain-like"/>
    <property type="match status" value="1"/>
</dbReference>